<protein>
    <recommendedName>
        <fullName evidence="13">DNA 3'-5' helicase</fullName>
        <ecNumber evidence="13">5.6.2.4</ecNumber>
    </recommendedName>
</protein>
<evidence type="ECO:0000256" key="13">
    <source>
        <dbReference type="ARBA" id="ARBA00034808"/>
    </source>
</evidence>
<reference evidence="18 19" key="1">
    <citation type="submission" date="2019-06" db="EMBL/GenBank/DDBJ databases">
        <title>Aeromicrobium sp. nov., isolated from a maize field.</title>
        <authorList>
            <person name="Lin S.-Y."/>
            <person name="Tsai C.-F."/>
            <person name="Young C.-C."/>
        </authorList>
    </citation>
    <scope>NUCLEOTIDE SEQUENCE [LARGE SCALE GENOMIC DNA]</scope>
    <source>
        <strain evidence="18 19">CC-CFT486</strain>
    </source>
</reference>
<dbReference type="Gene3D" id="3.40.50.300">
    <property type="entry name" value="P-loop containing nucleotide triphosphate hydrolases"/>
    <property type="match status" value="3"/>
</dbReference>
<evidence type="ECO:0000259" key="16">
    <source>
        <dbReference type="PROSITE" id="PS51198"/>
    </source>
</evidence>
<dbReference type="InterPro" id="IPR011335">
    <property type="entry name" value="Restrct_endonuc-II-like"/>
</dbReference>
<dbReference type="AlphaFoldDB" id="A0A5C8NLN6"/>
<organism evidence="18 19">
    <name type="scientific">Aeromicrobium terrae</name>
    <dbReference type="NCBI Taxonomy" id="2498846"/>
    <lineage>
        <taxon>Bacteria</taxon>
        <taxon>Bacillati</taxon>
        <taxon>Actinomycetota</taxon>
        <taxon>Actinomycetes</taxon>
        <taxon>Propionibacteriales</taxon>
        <taxon>Nocardioidaceae</taxon>
        <taxon>Aeromicrobium</taxon>
    </lineage>
</organism>
<dbReference type="GO" id="GO:0003677">
    <property type="term" value="F:DNA binding"/>
    <property type="evidence" value="ECO:0007669"/>
    <property type="project" value="UniProtKB-KW"/>
</dbReference>
<dbReference type="GO" id="GO:0043138">
    <property type="term" value="F:3'-5' DNA helicase activity"/>
    <property type="evidence" value="ECO:0007669"/>
    <property type="project" value="UniProtKB-EC"/>
</dbReference>
<dbReference type="SUPFAM" id="SSF52980">
    <property type="entry name" value="Restriction endonuclease-like"/>
    <property type="match status" value="1"/>
</dbReference>
<evidence type="ECO:0000313" key="18">
    <source>
        <dbReference type="EMBL" id="TXL61977.1"/>
    </source>
</evidence>
<comment type="catalytic activity">
    <reaction evidence="14">
        <text>ATP + H2O = ADP + phosphate + H(+)</text>
        <dbReference type="Rhea" id="RHEA:13065"/>
        <dbReference type="ChEBI" id="CHEBI:15377"/>
        <dbReference type="ChEBI" id="CHEBI:15378"/>
        <dbReference type="ChEBI" id="CHEBI:30616"/>
        <dbReference type="ChEBI" id="CHEBI:43474"/>
        <dbReference type="ChEBI" id="CHEBI:456216"/>
        <dbReference type="EC" id="5.6.2.4"/>
    </reaction>
</comment>
<keyword evidence="2" id="KW-0540">Nuclease</keyword>
<keyword evidence="9" id="KW-0238">DNA-binding</keyword>
<dbReference type="GO" id="GO:0000725">
    <property type="term" value="P:recombinational repair"/>
    <property type="evidence" value="ECO:0007669"/>
    <property type="project" value="TreeGrafter"/>
</dbReference>
<dbReference type="InterPro" id="IPR013986">
    <property type="entry name" value="DExx_box_DNA_helicase_dom_sf"/>
</dbReference>
<evidence type="ECO:0000256" key="10">
    <source>
        <dbReference type="ARBA" id="ARBA00023204"/>
    </source>
</evidence>
<evidence type="ECO:0000256" key="15">
    <source>
        <dbReference type="PROSITE-ProRule" id="PRU00560"/>
    </source>
</evidence>
<accession>A0A5C8NLN6</accession>
<evidence type="ECO:0000256" key="3">
    <source>
        <dbReference type="ARBA" id="ARBA00022741"/>
    </source>
</evidence>
<comment type="caution">
    <text evidence="18">The sequence shown here is derived from an EMBL/GenBank/DDBJ whole genome shotgun (WGS) entry which is preliminary data.</text>
</comment>
<dbReference type="CDD" id="cd17932">
    <property type="entry name" value="DEXQc_UvrD"/>
    <property type="match status" value="1"/>
</dbReference>
<name>A0A5C8NLN6_9ACTN</name>
<keyword evidence="4" id="KW-0227">DNA damage</keyword>
<dbReference type="RefSeq" id="WP_147684211.1">
    <property type="nucleotide sequence ID" value="NZ_VDUX01000002.1"/>
</dbReference>
<feature type="binding site" evidence="15">
    <location>
        <begin position="39"/>
        <end position="46"/>
    </location>
    <ligand>
        <name>ATP</name>
        <dbReference type="ChEBI" id="CHEBI:30616"/>
    </ligand>
</feature>
<dbReference type="SUPFAM" id="SSF52540">
    <property type="entry name" value="P-loop containing nucleoside triphosphate hydrolases"/>
    <property type="match status" value="1"/>
</dbReference>
<dbReference type="PROSITE" id="PS51217">
    <property type="entry name" value="UVRD_HELICASE_CTER"/>
    <property type="match status" value="1"/>
</dbReference>
<dbReference type="EMBL" id="VDUX01000002">
    <property type="protein sequence ID" value="TXL61977.1"/>
    <property type="molecule type" value="Genomic_DNA"/>
</dbReference>
<comment type="catalytic activity">
    <reaction evidence="12">
        <text>Couples ATP hydrolysis with the unwinding of duplex DNA by translocating in the 3'-5' direction.</text>
        <dbReference type="EC" id="5.6.2.4"/>
    </reaction>
</comment>
<keyword evidence="19" id="KW-1185">Reference proteome</keyword>
<evidence type="ECO:0000313" key="19">
    <source>
        <dbReference type="Proteomes" id="UP000321571"/>
    </source>
</evidence>
<gene>
    <name evidence="18" type="ORF">FHP06_04490</name>
</gene>
<dbReference type="InterPro" id="IPR038726">
    <property type="entry name" value="PDDEXK_AddAB-type"/>
</dbReference>
<dbReference type="GO" id="GO:0005829">
    <property type="term" value="C:cytosol"/>
    <property type="evidence" value="ECO:0007669"/>
    <property type="project" value="TreeGrafter"/>
</dbReference>
<keyword evidence="6 15" id="KW-0347">Helicase</keyword>
<dbReference type="GO" id="GO:0004527">
    <property type="term" value="F:exonuclease activity"/>
    <property type="evidence" value="ECO:0007669"/>
    <property type="project" value="UniProtKB-KW"/>
</dbReference>
<evidence type="ECO:0000259" key="17">
    <source>
        <dbReference type="PROSITE" id="PS51217"/>
    </source>
</evidence>
<keyword evidence="7" id="KW-0269">Exonuclease</keyword>
<dbReference type="GO" id="GO:0033202">
    <property type="term" value="C:DNA helicase complex"/>
    <property type="evidence" value="ECO:0007669"/>
    <property type="project" value="TreeGrafter"/>
</dbReference>
<dbReference type="Proteomes" id="UP000321571">
    <property type="component" value="Unassembled WGS sequence"/>
</dbReference>
<dbReference type="InterPro" id="IPR011604">
    <property type="entry name" value="PDDEXK-like_dom_sf"/>
</dbReference>
<dbReference type="Pfam" id="PF00580">
    <property type="entry name" value="UvrD-helicase"/>
    <property type="match status" value="1"/>
</dbReference>
<dbReference type="Pfam" id="PF12705">
    <property type="entry name" value="PDDEXK_1"/>
    <property type="match status" value="1"/>
</dbReference>
<dbReference type="PROSITE" id="PS51198">
    <property type="entry name" value="UVRD_HELICASE_ATP_BIND"/>
    <property type="match status" value="1"/>
</dbReference>
<evidence type="ECO:0000256" key="9">
    <source>
        <dbReference type="ARBA" id="ARBA00023125"/>
    </source>
</evidence>
<dbReference type="Pfam" id="PF13361">
    <property type="entry name" value="UvrD_C"/>
    <property type="match status" value="1"/>
</dbReference>
<evidence type="ECO:0000256" key="2">
    <source>
        <dbReference type="ARBA" id="ARBA00022722"/>
    </source>
</evidence>
<dbReference type="Gene3D" id="1.10.486.10">
    <property type="entry name" value="PCRA, domain 4"/>
    <property type="match status" value="1"/>
</dbReference>
<evidence type="ECO:0000256" key="11">
    <source>
        <dbReference type="ARBA" id="ARBA00023235"/>
    </source>
</evidence>
<proteinExistence type="inferred from homology"/>
<keyword evidence="10" id="KW-0234">DNA repair</keyword>
<dbReference type="EC" id="5.6.2.4" evidence="13"/>
<evidence type="ECO:0000256" key="14">
    <source>
        <dbReference type="ARBA" id="ARBA00048988"/>
    </source>
</evidence>
<dbReference type="Gene3D" id="1.10.10.160">
    <property type="match status" value="1"/>
</dbReference>
<dbReference type="OrthoDB" id="9806690at2"/>
<dbReference type="Gene3D" id="3.90.320.10">
    <property type="match status" value="1"/>
</dbReference>
<dbReference type="InterPro" id="IPR000212">
    <property type="entry name" value="DNA_helicase_UvrD/REP"/>
</dbReference>
<dbReference type="InterPro" id="IPR014017">
    <property type="entry name" value="DNA_helicase_UvrD-like_C"/>
</dbReference>
<keyword evidence="11" id="KW-0413">Isomerase</keyword>
<dbReference type="InterPro" id="IPR014016">
    <property type="entry name" value="UvrD-like_ATP-bd"/>
</dbReference>
<keyword evidence="5 15" id="KW-0378">Hydrolase</keyword>
<dbReference type="InterPro" id="IPR027417">
    <property type="entry name" value="P-loop_NTPase"/>
</dbReference>
<dbReference type="GO" id="GO:0005524">
    <property type="term" value="F:ATP binding"/>
    <property type="evidence" value="ECO:0007669"/>
    <property type="project" value="UniProtKB-UniRule"/>
</dbReference>
<feature type="domain" description="UvrD-like helicase C-terminal" evidence="17">
    <location>
        <begin position="343"/>
        <end position="647"/>
    </location>
</feature>
<evidence type="ECO:0000256" key="4">
    <source>
        <dbReference type="ARBA" id="ARBA00022763"/>
    </source>
</evidence>
<evidence type="ECO:0000256" key="7">
    <source>
        <dbReference type="ARBA" id="ARBA00022839"/>
    </source>
</evidence>
<evidence type="ECO:0000256" key="1">
    <source>
        <dbReference type="ARBA" id="ARBA00009922"/>
    </source>
</evidence>
<sequence>MSRFVRDEDHLRQLLGIPFSAEQMAAITAPLTAPGVIVAGAGSGKTTVMAARVVWLVGHDEVPPGQVLGLTFTKKAAAELGHRVRTSLLAAGDPERMRTLFDEHGEPVVSTYHAFAGSLITEHGLRLGLETDLLVTSDATRFQRAARVVRRYREPLPNLTILLAATVDRVLALDGALSEHLVTPEKLREHDQQVVAVIDALPKLTNDLTKARAAALERIDLTRLVEAYRADKLMAGVMDFSDQMAGGARLGIECPEVGEILRERFGVVLLDEYQDTSVAQRLMLQGLFGDGHPITAVGDPTQGIYGWRGASSDNIARFRQHFPAADGSEGPLYGLRVSRRCHPDILAVANRVAEPYFERHDELEPLLPDENTTFGRADVTVELHPTITEELDALVKRVAAARAADPAESVAILLRTREEMPVITAGLRRAGVDAEVVGLAGLLTLPHVGDVVSLLEVVADATANPAMLRLLTGDRWRIGARDLAMLGHRASTLARELEPEPDESLSGKLSAAVAGSDPTEIVSLADAVDDPGDLAYSAEALRRFAEVSAVIRTVRRSLGGSIADIVQAAIRRLDLDIETALLDTGASDDLARLVDVAADVGGRSDIDSLAGFIAYLRAEQELGQGLEVPDRARPGAVQVLTIHTAKGLEWDRVFVPLVVKGTFPSTRGRDRWTSTSKGFPYPLRGDADVLPSLPEWSNKGLSQLIEQFRDDDLSEEIRLAYVAFTRARTALHVSGHRWGRRAKNPYEVSPFLLEVADVCRGQGRTVDVWDDGPLGGKNPELDVEPVAWPRQPAEMAARRAAVDHPPADPTGDEDEAAELATLEKLDAEVTAWRAEEELAAGPVVVPLPSALSATQVLALADDEQAFARSLARPVPRAPSEAARFGSRFHAWVEAHYGIQPLLDPTELPGRGDADVDTDAELDRIKELFLAGPYADLTPVGVEVPFAFDVGGEQVIGRIDAVFATDAGFEVVDWKTNATASADPLQLAVYRLAWSELAGVDPSGVSAAFYYVRLDEVQRFTPDQLPGRDELVRLLRLG</sequence>
<evidence type="ECO:0000256" key="5">
    <source>
        <dbReference type="ARBA" id="ARBA00022801"/>
    </source>
</evidence>
<evidence type="ECO:0000256" key="6">
    <source>
        <dbReference type="ARBA" id="ARBA00022806"/>
    </source>
</evidence>
<comment type="similarity">
    <text evidence="1">Belongs to the helicase family. UvrD subfamily.</text>
</comment>
<evidence type="ECO:0000256" key="8">
    <source>
        <dbReference type="ARBA" id="ARBA00022840"/>
    </source>
</evidence>
<dbReference type="PANTHER" id="PTHR11070">
    <property type="entry name" value="UVRD / RECB / PCRA DNA HELICASE FAMILY MEMBER"/>
    <property type="match status" value="1"/>
</dbReference>
<dbReference type="PANTHER" id="PTHR11070:SF55">
    <property type="entry name" value="DNA 3'-5' HELICASE"/>
    <property type="match status" value="1"/>
</dbReference>
<feature type="domain" description="UvrD-like helicase ATP-binding" evidence="16">
    <location>
        <begin position="18"/>
        <end position="342"/>
    </location>
</feature>
<keyword evidence="3 15" id="KW-0547">Nucleotide-binding</keyword>
<evidence type="ECO:0000256" key="12">
    <source>
        <dbReference type="ARBA" id="ARBA00034617"/>
    </source>
</evidence>
<keyword evidence="8 15" id="KW-0067">ATP-binding</keyword>